<dbReference type="GO" id="GO:0016567">
    <property type="term" value="P:protein ubiquitination"/>
    <property type="evidence" value="ECO:0007669"/>
    <property type="project" value="TreeGrafter"/>
</dbReference>
<evidence type="ECO:0000256" key="5">
    <source>
        <dbReference type="ARBA" id="ARBA00022833"/>
    </source>
</evidence>
<dbReference type="PANTHER" id="PTHR15710:SF235">
    <property type="entry name" value="RING-H2 FINGER PROTEIN ATL79-LIKE"/>
    <property type="match status" value="1"/>
</dbReference>
<proteinExistence type="predicted"/>
<dbReference type="GO" id="GO:0005737">
    <property type="term" value="C:cytoplasm"/>
    <property type="evidence" value="ECO:0007669"/>
    <property type="project" value="TreeGrafter"/>
</dbReference>
<dbReference type="SUPFAM" id="SSF57850">
    <property type="entry name" value="RING/U-box"/>
    <property type="match status" value="1"/>
</dbReference>
<keyword evidence="9" id="KW-1185">Reference proteome</keyword>
<evidence type="ECO:0000256" key="3">
    <source>
        <dbReference type="ARBA" id="ARBA00022723"/>
    </source>
</evidence>
<keyword evidence="4 6" id="KW-0863">Zinc-finger</keyword>
<dbReference type="GO" id="GO:0008270">
    <property type="term" value="F:zinc ion binding"/>
    <property type="evidence" value="ECO:0007669"/>
    <property type="project" value="UniProtKB-KW"/>
</dbReference>
<dbReference type="EC" id="2.3.2.27" evidence="2"/>
<dbReference type="PANTHER" id="PTHR15710">
    <property type="entry name" value="E3 UBIQUITIN-PROTEIN LIGASE PRAJA"/>
    <property type="match status" value="1"/>
</dbReference>
<name>A0A9N7RGD7_STRHE</name>
<dbReference type="SMART" id="SM00184">
    <property type="entry name" value="RING"/>
    <property type="match status" value="1"/>
</dbReference>
<reference evidence="8" key="1">
    <citation type="submission" date="2019-12" db="EMBL/GenBank/DDBJ databases">
        <authorList>
            <person name="Scholes J."/>
        </authorList>
    </citation>
    <scope>NUCLEOTIDE SEQUENCE</scope>
</reference>
<dbReference type="Pfam" id="PF13639">
    <property type="entry name" value="zf-RING_2"/>
    <property type="match status" value="1"/>
</dbReference>
<dbReference type="OrthoDB" id="8062037at2759"/>
<comment type="catalytic activity">
    <reaction evidence="1">
        <text>S-ubiquitinyl-[E2 ubiquitin-conjugating enzyme]-L-cysteine + [acceptor protein]-L-lysine = [E2 ubiquitin-conjugating enzyme]-L-cysteine + N(6)-ubiquitinyl-[acceptor protein]-L-lysine.</text>
        <dbReference type="EC" id="2.3.2.27"/>
    </reaction>
</comment>
<keyword evidence="3" id="KW-0479">Metal-binding</keyword>
<evidence type="ECO:0000256" key="1">
    <source>
        <dbReference type="ARBA" id="ARBA00000900"/>
    </source>
</evidence>
<dbReference type="GO" id="GO:0061630">
    <property type="term" value="F:ubiquitin protein ligase activity"/>
    <property type="evidence" value="ECO:0007669"/>
    <property type="project" value="UniProtKB-EC"/>
</dbReference>
<evidence type="ECO:0000256" key="2">
    <source>
        <dbReference type="ARBA" id="ARBA00012483"/>
    </source>
</evidence>
<evidence type="ECO:0000259" key="7">
    <source>
        <dbReference type="PROSITE" id="PS50089"/>
    </source>
</evidence>
<keyword evidence="5" id="KW-0862">Zinc</keyword>
<evidence type="ECO:0000256" key="6">
    <source>
        <dbReference type="PROSITE-ProRule" id="PRU00175"/>
    </source>
</evidence>
<evidence type="ECO:0000313" key="9">
    <source>
        <dbReference type="Proteomes" id="UP001153555"/>
    </source>
</evidence>
<dbReference type="EMBL" id="CACSLK010027752">
    <property type="protein sequence ID" value="CAA0828412.1"/>
    <property type="molecule type" value="Genomic_DNA"/>
</dbReference>
<evidence type="ECO:0000313" key="8">
    <source>
        <dbReference type="EMBL" id="CAA0828412.1"/>
    </source>
</evidence>
<dbReference type="Proteomes" id="UP001153555">
    <property type="component" value="Unassembled WGS sequence"/>
</dbReference>
<comment type="caution">
    <text evidence="8">The sequence shown here is derived from an EMBL/GenBank/DDBJ whole genome shotgun (WGS) entry which is preliminary data.</text>
</comment>
<dbReference type="InterPro" id="IPR013083">
    <property type="entry name" value="Znf_RING/FYVE/PHD"/>
</dbReference>
<dbReference type="InterPro" id="IPR001841">
    <property type="entry name" value="Znf_RING"/>
</dbReference>
<protein>
    <recommendedName>
        <fullName evidence="2">RING-type E3 ubiquitin transferase</fullName>
        <ecNumber evidence="2">2.3.2.27</ecNumber>
    </recommendedName>
</protein>
<gene>
    <name evidence="8" type="ORF">SHERM_24107</name>
</gene>
<organism evidence="8 9">
    <name type="scientific">Striga hermonthica</name>
    <name type="common">Purple witchweed</name>
    <name type="synonym">Buchnera hermonthica</name>
    <dbReference type="NCBI Taxonomy" id="68872"/>
    <lineage>
        <taxon>Eukaryota</taxon>
        <taxon>Viridiplantae</taxon>
        <taxon>Streptophyta</taxon>
        <taxon>Embryophyta</taxon>
        <taxon>Tracheophyta</taxon>
        <taxon>Spermatophyta</taxon>
        <taxon>Magnoliopsida</taxon>
        <taxon>eudicotyledons</taxon>
        <taxon>Gunneridae</taxon>
        <taxon>Pentapetalae</taxon>
        <taxon>asterids</taxon>
        <taxon>lamiids</taxon>
        <taxon>Lamiales</taxon>
        <taxon>Orobanchaceae</taxon>
        <taxon>Buchnereae</taxon>
        <taxon>Striga</taxon>
    </lineage>
</organism>
<dbReference type="AlphaFoldDB" id="A0A9N7RGD7"/>
<sequence length="215" mass="22898">MASPNPDSPPPSLEELSYRYLRQVTAATPPREVAVLVHPASGSVTLVEGAVDVEGLLRELPVKPVPSPATKASIDALPVVPAPEPGLECPICLVEYEVNAAVKEMPCGHRFHGGCVDRWLGIRGSCPMCRFSLPLEDLPLDEGVYESGGVRVTVIVFQGPDEAGLEWGESGTSTGMDTVLDRVLAGMDVESDGDEDVAAENDEVAVQDMELDYID</sequence>
<feature type="domain" description="RING-type" evidence="7">
    <location>
        <begin position="89"/>
        <end position="130"/>
    </location>
</feature>
<evidence type="ECO:0000256" key="4">
    <source>
        <dbReference type="ARBA" id="ARBA00022771"/>
    </source>
</evidence>
<dbReference type="PROSITE" id="PS50089">
    <property type="entry name" value="ZF_RING_2"/>
    <property type="match status" value="1"/>
</dbReference>
<dbReference type="Gene3D" id="3.30.40.10">
    <property type="entry name" value="Zinc/RING finger domain, C3HC4 (zinc finger)"/>
    <property type="match status" value="1"/>
</dbReference>
<accession>A0A9N7RGD7</accession>